<protein>
    <submittedName>
        <fullName evidence="1">Uncharacterized protein</fullName>
    </submittedName>
</protein>
<dbReference type="Proteomes" id="UP000661006">
    <property type="component" value="Unassembled WGS sequence"/>
</dbReference>
<reference evidence="1" key="2">
    <citation type="submission" date="2020-11" db="EMBL/GenBank/DDBJ databases">
        <title>Description of novel Gluconobacter species.</title>
        <authorList>
            <person name="Cleenwerck I."/>
            <person name="Cnockaert M."/>
            <person name="Borremans W."/>
            <person name="Wieme A.D."/>
            <person name="De Vuyst L."/>
            <person name="Vandamme P."/>
        </authorList>
    </citation>
    <scope>NUCLEOTIDE SEQUENCE</scope>
    <source>
        <strain evidence="1">R71697</strain>
    </source>
</reference>
<name>A0A9Q2FIF5_GLUJA</name>
<dbReference type="EMBL" id="JABCQN010000001">
    <property type="protein sequence ID" value="MBF0869746.1"/>
    <property type="molecule type" value="Genomic_DNA"/>
</dbReference>
<gene>
    <name evidence="1" type="ORF">HKD32_02575</name>
</gene>
<dbReference type="AlphaFoldDB" id="A0A9Q2FIF5"/>
<dbReference type="GeneID" id="81473566"/>
<reference evidence="1" key="1">
    <citation type="submission" date="2020-04" db="EMBL/GenBank/DDBJ databases">
        <authorList>
            <person name="Sombolestani A."/>
        </authorList>
    </citation>
    <scope>NUCLEOTIDE SEQUENCE</scope>
    <source>
        <strain evidence="1">R71697</strain>
    </source>
</reference>
<evidence type="ECO:0000313" key="1">
    <source>
        <dbReference type="EMBL" id="MBF0869746.1"/>
    </source>
</evidence>
<comment type="caution">
    <text evidence="1">The sequence shown here is derived from an EMBL/GenBank/DDBJ whole genome shotgun (WGS) entry which is preliminary data.</text>
</comment>
<evidence type="ECO:0000313" key="2">
    <source>
        <dbReference type="Proteomes" id="UP000661006"/>
    </source>
</evidence>
<accession>A0A9Q2FIF5</accession>
<dbReference type="RefSeq" id="WP_194257460.1">
    <property type="nucleotide sequence ID" value="NZ_JABCQN010000001.1"/>
</dbReference>
<sequence>MTLVSRIKTATQMAVKAIGGVDPAAEVSRVSRARISEYQKRHSPSVIPVDVAVALDEFAQEPLILSVMAQHLGYVLVPVHVGEGHIPSSMELVAKRAGDTMTTTVRIMADGVIDDGEAVELEAELCKLQTAVSHGLRAVRSRIKKGSQP</sequence>
<proteinExistence type="predicted"/>
<organism evidence="1 2">
    <name type="scientific">Gluconobacter japonicus</name>
    <dbReference type="NCBI Taxonomy" id="376620"/>
    <lineage>
        <taxon>Bacteria</taxon>
        <taxon>Pseudomonadati</taxon>
        <taxon>Pseudomonadota</taxon>
        <taxon>Alphaproteobacteria</taxon>
        <taxon>Acetobacterales</taxon>
        <taxon>Acetobacteraceae</taxon>
        <taxon>Gluconobacter</taxon>
    </lineage>
</organism>